<protein>
    <recommendedName>
        <fullName evidence="3">DUF1905 domain-containing protein</fullName>
    </recommendedName>
</protein>
<accession>A0ABN2E0L4</accession>
<dbReference type="InterPro" id="IPR037079">
    <property type="entry name" value="AF2212/PG0164-like_sf"/>
</dbReference>
<evidence type="ECO:0000313" key="1">
    <source>
        <dbReference type="EMBL" id="GAA1592456.1"/>
    </source>
</evidence>
<dbReference type="SUPFAM" id="SSF141694">
    <property type="entry name" value="AF2212/PG0164-like"/>
    <property type="match status" value="1"/>
</dbReference>
<dbReference type="Pfam" id="PF13376">
    <property type="entry name" value="OmdA"/>
    <property type="match status" value="1"/>
</dbReference>
<gene>
    <name evidence="1" type="ORF">GCM10009789_53170</name>
</gene>
<comment type="caution">
    <text evidence="1">The sequence shown here is derived from an EMBL/GenBank/DDBJ whole genome shotgun (WGS) entry which is preliminary data.</text>
</comment>
<proteinExistence type="predicted"/>
<name>A0ABN2E0L4_9ACTN</name>
<keyword evidence="2" id="KW-1185">Reference proteome</keyword>
<dbReference type="Proteomes" id="UP001500393">
    <property type="component" value="Unassembled WGS sequence"/>
</dbReference>
<evidence type="ECO:0008006" key="3">
    <source>
        <dbReference type="Google" id="ProtNLM"/>
    </source>
</evidence>
<dbReference type="InterPro" id="IPR015018">
    <property type="entry name" value="DUF1905"/>
</dbReference>
<evidence type="ECO:0000313" key="2">
    <source>
        <dbReference type="Proteomes" id="UP001500393"/>
    </source>
</evidence>
<reference evidence="1 2" key="1">
    <citation type="journal article" date="2019" name="Int. J. Syst. Evol. Microbiol.">
        <title>The Global Catalogue of Microorganisms (GCM) 10K type strain sequencing project: providing services to taxonomists for standard genome sequencing and annotation.</title>
        <authorList>
            <consortium name="The Broad Institute Genomics Platform"/>
            <consortium name="The Broad Institute Genome Sequencing Center for Infectious Disease"/>
            <person name="Wu L."/>
            <person name="Ma J."/>
        </authorList>
    </citation>
    <scope>NUCLEOTIDE SEQUENCE [LARGE SCALE GENOMIC DNA]</scope>
    <source>
        <strain evidence="1 2">JCM 14969</strain>
    </source>
</reference>
<dbReference type="EMBL" id="BAAAOS010000038">
    <property type="protein sequence ID" value="GAA1592456.1"/>
    <property type="molecule type" value="Genomic_DNA"/>
</dbReference>
<sequence>MRFTTVLLGTTTTGIEVPPEVIEALGRGKKPPVVVTVNGYTYRNTVAVMGGRYLISLSAKNREAAGVAAGQEVEVDLELDTAPREVDVPEDFAAALAAEPKARTFFDTLSYSQRSWFVLGIEEAKKPETRANRIVKAVERLASGRGQR</sequence>
<dbReference type="Gene3D" id="2.40.30.100">
    <property type="entry name" value="AF2212/PG0164-like"/>
    <property type="match status" value="1"/>
</dbReference>
<dbReference type="RefSeq" id="WP_344218528.1">
    <property type="nucleotide sequence ID" value="NZ_BAAAOS010000038.1"/>
</dbReference>
<organism evidence="1 2">
    <name type="scientific">Kribbella sancticallisti</name>
    <dbReference type="NCBI Taxonomy" id="460087"/>
    <lineage>
        <taxon>Bacteria</taxon>
        <taxon>Bacillati</taxon>
        <taxon>Actinomycetota</taxon>
        <taxon>Actinomycetes</taxon>
        <taxon>Propionibacteriales</taxon>
        <taxon>Kribbellaceae</taxon>
        <taxon>Kribbella</taxon>
    </lineage>
</organism>
<dbReference type="Pfam" id="PF08922">
    <property type="entry name" value="DUF1905"/>
    <property type="match status" value="1"/>
</dbReference>